<dbReference type="Gene3D" id="3.30.200.20">
    <property type="entry name" value="Phosphorylase Kinase, domain 1"/>
    <property type="match status" value="1"/>
</dbReference>
<accession>A0A917HT11</accession>
<dbReference type="Proteomes" id="UP000600247">
    <property type="component" value="Unassembled WGS sequence"/>
</dbReference>
<dbReference type="RefSeq" id="WP_188892749.1">
    <property type="nucleotide sequence ID" value="NZ_BMHY01000019.1"/>
</dbReference>
<feature type="domain" description="Aminoglycoside phosphotransferase" evidence="3">
    <location>
        <begin position="23"/>
        <end position="246"/>
    </location>
</feature>
<organism evidence="4 5">
    <name type="scientific">Paenibacillus radicis</name>
    <name type="common">ex Gao et al. 2016</name>
    <dbReference type="NCBI Taxonomy" id="1737354"/>
    <lineage>
        <taxon>Bacteria</taxon>
        <taxon>Bacillati</taxon>
        <taxon>Bacillota</taxon>
        <taxon>Bacilli</taxon>
        <taxon>Bacillales</taxon>
        <taxon>Paenibacillaceae</taxon>
        <taxon>Paenibacillus</taxon>
    </lineage>
</organism>
<proteinExistence type="inferred from homology"/>
<feature type="coiled-coil region" evidence="2">
    <location>
        <begin position="168"/>
        <end position="195"/>
    </location>
</feature>
<dbReference type="InterPro" id="IPR011009">
    <property type="entry name" value="Kinase-like_dom_sf"/>
</dbReference>
<dbReference type="InterPro" id="IPR050249">
    <property type="entry name" value="Pseudomonas-type_ThrB"/>
</dbReference>
<evidence type="ECO:0000256" key="1">
    <source>
        <dbReference type="ARBA" id="ARBA00038240"/>
    </source>
</evidence>
<dbReference type="SUPFAM" id="SSF56112">
    <property type="entry name" value="Protein kinase-like (PK-like)"/>
    <property type="match status" value="1"/>
</dbReference>
<evidence type="ECO:0000313" key="4">
    <source>
        <dbReference type="EMBL" id="GGG88372.1"/>
    </source>
</evidence>
<protein>
    <recommendedName>
        <fullName evidence="3">Aminoglycoside phosphotransferase domain-containing protein</fullName>
    </recommendedName>
</protein>
<comment type="similarity">
    <text evidence="1">Belongs to the pseudomonas-type ThrB family.</text>
</comment>
<gene>
    <name evidence="4" type="ORF">GCM10010918_53610</name>
</gene>
<comment type="caution">
    <text evidence="4">The sequence shown here is derived from an EMBL/GenBank/DDBJ whole genome shotgun (WGS) entry which is preliminary data.</text>
</comment>
<reference evidence="4 5" key="1">
    <citation type="journal article" date="2014" name="Int. J. Syst. Evol. Microbiol.">
        <title>Complete genome sequence of Corynebacterium casei LMG S-19264T (=DSM 44701T), isolated from a smear-ripened cheese.</title>
        <authorList>
            <consortium name="US DOE Joint Genome Institute (JGI-PGF)"/>
            <person name="Walter F."/>
            <person name="Albersmeier A."/>
            <person name="Kalinowski J."/>
            <person name="Ruckert C."/>
        </authorList>
    </citation>
    <scope>NUCLEOTIDE SEQUENCE [LARGE SCALE GENOMIC DNA]</scope>
    <source>
        <strain evidence="4 5">CGMCC 1.15286</strain>
    </source>
</reference>
<dbReference type="AlphaFoldDB" id="A0A917HT11"/>
<evidence type="ECO:0000259" key="3">
    <source>
        <dbReference type="Pfam" id="PF01636"/>
    </source>
</evidence>
<dbReference type="Gene3D" id="3.90.1200.10">
    <property type="match status" value="1"/>
</dbReference>
<keyword evidence="2" id="KW-0175">Coiled coil</keyword>
<evidence type="ECO:0000256" key="2">
    <source>
        <dbReference type="SAM" id="Coils"/>
    </source>
</evidence>
<name>A0A917HT11_9BACL</name>
<dbReference type="GO" id="GO:0019202">
    <property type="term" value="F:amino acid kinase activity"/>
    <property type="evidence" value="ECO:0007669"/>
    <property type="project" value="TreeGrafter"/>
</dbReference>
<keyword evidence="5" id="KW-1185">Reference proteome</keyword>
<dbReference type="Pfam" id="PF01636">
    <property type="entry name" value="APH"/>
    <property type="match status" value="1"/>
</dbReference>
<dbReference type="InterPro" id="IPR002575">
    <property type="entry name" value="Aminoglycoside_PTrfase"/>
</dbReference>
<sequence>MTEARFAVYIDQFQLGGEWSIVPGDSGMNNTTRMIRAGNRSYVLREYNNHRDKGTVLLEHELLQALQKLDKPFQSPVPVAKRNGETIAESPDGTLAALYVFIEGSRPSVTIQAHIRSLGRAVADLMLALGRVSVSYSGPYYPYYEIEQIYGGLTTDVLKSLVAAHPEIKAVEDQLMELQKLREQSRNEWEHLKQLPRQWIHGDVNFSNAVAIGDEIVGLLDFEFCTVDVRAMELAVVIVDLIADEDQLAWEQISCFCEGFSGSLHLTEQETMALPALIKLRMLDVVLHFVTRLSERLDDASVLARMIEQCNRICSWTGRHERELQQLFHNSLVRRL</sequence>
<evidence type="ECO:0000313" key="5">
    <source>
        <dbReference type="Proteomes" id="UP000600247"/>
    </source>
</evidence>
<dbReference type="PANTHER" id="PTHR21064">
    <property type="entry name" value="AMINOGLYCOSIDE PHOSPHOTRANSFERASE DOMAIN-CONTAINING PROTEIN-RELATED"/>
    <property type="match status" value="1"/>
</dbReference>
<dbReference type="PANTHER" id="PTHR21064:SF6">
    <property type="entry name" value="AMINOGLYCOSIDE PHOSPHOTRANSFERASE DOMAIN-CONTAINING PROTEIN"/>
    <property type="match status" value="1"/>
</dbReference>
<dbReference type="EMBL" id="BMHY01000019">
    <property type="protein sequence ID" value="GGG88372.1"/>
    <property type="molecule type" value="Genomic_DNA"/>
</dbReference>